<accession>A0ABS4Z7L9</accession>
<gene>
    <name evidence="2" type="ORF">JOF54_001642</name>
</gene>
<organism evidence="2 3">
    <name type="scientific">Microlunatus capsulatus</name>
    <dbReference type="NCBI Taxonomy" id="99117"/>
    <lineage>
        <taxon>Bacteria</taxon>
        <taxon>Bacillati</taxon>
        <taxon>Actinomycetota</taxon>
        <taxon>Actinomycetes</taxon>
        <taxon>Propionibacteriales</taxon>
        <taxon>Propionibacteriaceae</taxon>
        <taxon>Microlunatus</taxon>
    </lineage>
</organism>
<protein>
    <submittedName>
        <fullName evidence="2">Secreted PhoX family phosphatase</fullName>
    </submittedName>
</protein>
<dbReference type="PANTHER" id="PTHR35399:SF2">
    <property type="entry name" value="DUF839 DOMAIN-CONTAINING PROTEIN"/>
    <property type="match status" value="1"/>
</dbReference>
<dbReference type="RefSeq" id="WP_210054638.1">
    <property type="nucleotide sequence ID" value="NZ_BAAAMH010000025.1"/>
</dbReference>
<dbReference type="Pfam" id="PF05787">
    <property type="entry name" value="PhoX"/>
    <property type="match status" value="1"/>
</dbReference>
<name>A0ABS4Z7L9_9ACTN</name>
<dbReference type="SUPFAM" id="SSF63829">
    <property type="entry name" value="Calcium-dependent phosphotriesterase"/>
    <property type="match status" value="1"/>
</dbReference>
<comment type="caution">
    <text evidence="2">The sequence shown here is derived from an EMBL/GenBank/DDBJ whole genome shotgun (WGS) entry which is preliminary data.</text>
</comment>
<dbReference type="EMBL" id="JAGIOB010000001">
    <property type="protein sequence ID" value="MBP2416720.1"/>
    <property type="molecule type" value="Genomic_DNA"/>
</dbReference>
<evidence type="ECO:0000313" key="2">
    <source>
        <dbReference type="EMBL" id="MBP2416720.1"/>
    </source>
</evidence>
<dbReference type="InterPro" id="IPR006311">
    <property type="entry name" value="TAT_signal"/>
</dbReference>
<dbReference type="PANTHER" id="PTHR35399">
    <property type="entry name" value="SLR8030 PROTEIN"/>
    <property type="match status" value="1"/>
</dbReference>
<sequence>MQTLPMLGQTHGNRSAVTCHLKCDSACAHPAPNTSDAPSFRDVASTQLNRRTLLVGAGALAVTAGLPTLAPQHAVAAPGAAAGAAAVGRRAPRTPLAFDPIASVADTVDAVTVPKGYRWNTILRWGDPLFHTSPAFDPEHPDAEAQEEQFGYNNDYLDILVTDRRGREALLVCNHEYTNRAIMFPPTADDAAEAEVLRTLMAAHGMSVVDLRRGGKGRPWRYVRGGEHNRRITANTVFQLTGPAAGSELVRTAADPSGTRVKGTFGNCAGGTTPWGTVLSGEENFNGYFRADPAAKGSKRYGLTDTPSVYGWEAIDPRFDARSGDHVNEPNRFGYVVEIDPTDPDSTPRKHTAMGRFKHEGANVQVGRDGTVVAYMGDDERFDYLYKFVSRWKYRTGSSKAARRHNLKLLTEGDLYVARFSGSQKPTNDNLGQGAWIPLTLDGRSMVPGFTVEEVLVHTRLAADVVKPTPMDRCEDVEPNPRTGKVYVACTNNDRRGTGTNPAVDAANPRPANKNGHVIEITERHGDPGATSFAWNLFLVCGDTGQAGTYFGGYEGPVAPISCPDNVAFDNGGNLWVSTDGQPSSIGKNDGLFRVPLEGEERGRVVQFLAVPTGAETCGPVIHDKDGSVFVAVQHPGENGTWEEQVSFFPDYVAAGSRPRKGAWRGPRPSVIQVTQD</sequence>
<evidence type="ECO:0000313" key="3">
    <source>
        <dbReference type="Proteomes" id="UP000758168"/>
    </source>
</evidence>
<feature type="region of interest" description="Disordered" evidence="1">
    <location>
        <begin position="658"/>
        <end position="677"/>
    </location>
</feature>
<dbReference type="PROSITE" id="PS51318">
    <property type="entry name" value="TAT"/>
    <property type="match status" value="1"/>
</dbReference>
<proteinExistence type="predicted"/>
<reference evidence="2 3" key="1">
    <citation type="submission" date="2021-03" db="EMBL/GenBank/DDBJ databases">
        <title>Sequencing the genomes of 1000 actinobacteria strains.</title>
        <authorList>
            <person name="Klenk H.-P."/>
        </authorList>
    </citation>
    <scope>NUCLEOTIDE SEQUENCE [LARGE SCALE GENOMIC DNA]</scope>
    <source>
        <strain evidence="2 3">DSM 12936</strain>
    </source>
</reference>
<evidence type="ECO:0000256" key="1">
    <source>
        <dbReference type="SAM" id="MobiDB-lite"/>
    </source>
</evidence>
<feature type="region of interest" description="Disordered" evidence="1">
    <location>
        <begin position="491"/>
        <end position="514"/>
    </location>
</feature>
<dbReference type="Proteomes" id="UP000758168">
    <property type="component" value="Unassembled WGS sequence"/>
</dbReference>
<keyword evidence="3" id="KW-1185">Reference proteome</keyword>
<dbReference type="InterPro" id="IPR008557">
    <property type="entry name" value="PhoX"/>
</dbReference>